<dbReference type="EMBL" id="BQKE01000001">
    <property type="protein sequence ID" value="GJM60717.1"/>
    <property type="molecule type" value="Genomic_DNA"/>
</dbReference>
<feature type="transmembrane region" description="Helical" evidence="1">
    <location>
        <begin position="49"/>
        <end position="68"/>
    </location>
</feature>
<dbReference type="RefSeq" id="WP_338236416.1">
    <property type="nucleotide sequence ID" value="NZ_BQKE01000001.1"/>
</dbReference>
<keyword evidence="1" id="KW-0472">Membrane</keyword>
<gene>
    <name evidence="2" type="ORF">PEDI_12690</name>
</gene>
<feature type="transmembrane region" description="Helical" evidence="1">
    <location>
        <begin position="12"/>
        <end position="37"/>
    </location>
</feature>
<reference evidence="2 3" key="1">
    <citation type="submission" date="2021-12" db="EMBL/GenBank/DDBJ databases">
        <title>Genome sequencing of bacteria with rrn-lacking chromosome and rrn-plasmid.</title>
        <authorList>
            <person name="Anda M."/>
            <person name="Iwasaki W."/>
        </authorList>
    </citation>
    <scope>NUCLEOTIDE SEQUENCE [LARGE SCALE GENOMIC DNA]</scope>
    <source>
        <strain evidence="2 3">NBRC 15940</strain>
    </source>
</reference>
<protein>
    <submittedName>
        <fullName evidence="2">Uncharacterized protein</fullName>
    </submittedName>
</protein>
<dbReference type="Gene3D" id="3.30.1380.10">
    <property type="match status" value="1"/>
</dbReference>
<sequence>MNKVRPFLRLLFYAWIFLLLTIISQIGGIILLITLWFKRLFSPFSLLKRIGIFSALYLLATFILIPNISPFFGRIPIKDHPQLITQAWTVLLNRNYVTPKLNQALHSAADQLEGTDIKINCLDANFPFINGFPLLPHLSHDDGKKIDIALIYQDPEDGSIINRLKSHSGYGVFEPPLPHEKDQINQCIRSGFKQYSFPQYLTFGKINQHLSFSSKGNKALFQALLKKNCWEKIFIEPHLAQRLGLQDNRIRYHGCKAVRHDDHIHLQVK</sequence>
<evidence type="ECO:0000313" key="3">
    <source>
        <dbReference type="Proteomes" id="UP001310022"/>
    </source>
</evidence>
<evidence type="ECO:0000313" key="2">
    <source>
        <dbReference type="EMBL" id="GJM60717.1"/>
    </source>
</evidence>
<accession>A0AAN5AJB5</accession>
<keyword evidence="3" id="KW-1185">Reference proteome</keyword>
<proteinExistence type="predicted"/>
<comment type="caution">
    <text evidence="2">The sequence shown here is derived from an EMBL/GenBank/DDBJ whole genome shotgun (WGS) entry which is preliminary data.</text>
</comment>
<name>A0AAN5AJB5_9BACT</name>
<organism evidence="2 3">
    <name type="scientific">Persicobacter diffluens</name>
    <dbReference type="NCBI Taxonomy" id="981"/>
    <lineage>
        <taxon>Bacteria</taxon>
        <taxon>Pseudomonadati</taxon>
        <taxon>Bacteroidota</taxon>
        <taxon>Cytophagia</taxon>
        <taxon>Cytophagales</taxon>
        <taxon>Persicobacteraceae</taxon>
        <taxon>Persicobacter</taxon>
    </lineage>
</organism>
<dbReference type="InterPro" id="IPR009045">
    <property type="entry name" value="Zn_M74/Hedgehog-like"/>
</dbReference>
<evidence type="ECO:0000256" key="1">
    <source>
        <dbReference type="SAM" id="Phobius"/>
    </source>
</evidence>
<keyword evidence="1" id="KW-1133">Transmembrane helix</keyword>
<dbReference type="Proteomes" id="UP001310022">
    <property type="component" value="Unassembled WGS sequence"/>
</dbReference>
<dbReference type="AlphaFoldDB" id="A0AAN5AJB5"/>
<keyword evidence="1" id="KW-0812">Transmembrane</keyword>